<accession>A0ABW5BIV6</accession>
<evidence type="ECO:0000259" key="7">
    <source>
        <dbReference type="Pfam" id="PF00892"/>
    </source>
</evidence>
<evidence type="ECO:0000313" key="8">
    <source>
        <dbReference type="EMBL" id="MFD2206062.1"/>
    </source>
</evidence>
<dbReference type="Proteomes" id="UP001597294">
    <property type="component" value="Unassembled WGS sequence"/>
</dbReference>
<sequence length="298" mass="32050">MTADFKGICLRIGATAFFTFMVLFVKLLAEDLPVGQTVFYRSAFALIPLVIFLFITGDFPSGLKTKRPSGHIARCAFGCIAMFTSFASLKYLPIADATIIGYLAPILTVLLARLILGEAVTKARWVGVIFGFAGMLVLILPQLNSFDVDRNYLIGVGLGFVTAGFTAIAKIQIRSLALTENAGAIAFYFALTCTVAGLATLPLGWPTPDNTQLALLIGSGITGGIAHIMMTLSYQYSEASKLATFEYLSLIFAVFSDLFFFNIIPGISFYIAASCILFATIFVALKDKSPSKVAATRC</sequence>
<gene>
    <name evidence="8" type="ORF">ACFSKO_10580</name>
</gene>
<dbReference type="InterPro" id="IPR000620">
    <property type="entry name" value="EamA_dom"/>
</dbReference>
<dbReference type="InterPro" id="IPR037185">
    <property type="entry name" value="EmrE-like"/>
</dbReference>
<feature type="transmembrane region" description="Helical" evidence="6">
    <location>
        <begin position="7"/>
        <end position="27"/>
    </location>
</feature>
<comment type="caution">
    <text evidence="8">The sequence shown here is derived from an EMBL/GenBank/DDBJ whole genome shotgun (WGS) entry which is preliminary data.</text>
</comment>
<evidence type="ECO:0000256" key="4">
    <source>
        <dbReference type="ARBA" id="ARBA00022989"/>
    </source>
</evidence>
<feature type="transmembrane region" description="Helical" evidence="6">
    <location>
        <begin position="242"/>
        <end position="261"/>
    </location>
</feature>
<evidence type="ECO:0000256" key="1">
    <source>
        <dbReference type="ARBA" id="ARBA00004141"/>
    </source>
</evidence>
<feature type="transmembrane region" description="Helical" evidence="6">
    <location>
        <begin position="99"/>
        <end position="116"/>
    </location>
</feature>
<reference evidence="9" key="1">
    <citation type="journal article" date="2019" name="Int. J. Syst. Evol. Microbiol.">
        <title>The Global Catalogue of Microorganisms (GCM) 10K type strain sequencing project: providing services to taxonomists for standard genome sequencing and annotation.</title>
        <authorList>
            <consortium name="The Broad Institute Genomics Platform"/>
            <consortium name="The Broad Institute Genome Sequencing Center for Infectious Disease"/>
            <person name="Wu L."/>
            <person name="Ma J."/>
        </authorList>
    </citation>
    <scope>NUCLEOTIDE SEQUENCE [LARGE SCALE GENOMIC DNA]</scope>
    <source>
        <strain evidence="9">CGMCC 4.7192</strain>
    </source>
</reference>
<dbReference type="PANTHER" id="PTHR22911:SF6">
    <property type="entry name" value="SOLUTE CARRIER FAMILY 35 MEMBER G1"/>
    <property type="match status" value="1"/>
</dbReference>
<keyword evidence="3 6" id="KW-0812">Transmembrane</keyword>
<feature type="transmembrane region" description="Helical" evidence="6">
    <location>
        <begin position="185"/>
        <end position="205"/>
    </location>
</feature>
<name>A0ABW5BIV6_9PROT</name>
<keyword evidence="5 6" id="KW-0472">Membrane</keyword>
<dbReference type="EMBL" id="JBHUII010000004">
    <property type="protein sequence ID" value="MFD2206062.1"/>
    <property type="molecule type" value="Genomic_DNA"/>
</dbReference>
<evidence type="ECO:0000256" key="3">
    <source>
        <dbReference type="ARBA" id="ARBA00022692"/>
    </source>
</evidence>
<dbReference type="PANTHER" id="PTHR22911">
    <property type="entry name" value="ACYL-MALONYL CONDENSING ENZYME-RELATED"/>
    <property type="match status" value="1"/>
</dbReference>
<comment type="similarity">
    <text evidence="2">Belongs to the drug/metabolite transporter (DMT) superfamily. 10 TMS drug/metabolite exporter (DME) (TC 2.A.7.3) family.</text>
</comment>
<feature type="transmembrane region" description="Helical" evidence="6">
    <location>
        <begin position="152"/>
        <end position="173"/>
    </location>
</feature>
<dbReference type="RefSeq" id="WP_380251277.1">
    <property type="nucleotide sequence ID" value="NZ_JBHUII010000004.1"/>
</dbReference>
<feature type="domain" description="EamA" evidence="7">
    <location>
        <begin position="6"/>
        <end position="139"/>
    </location>
</feature>
<feature type="transmembrane region" description="Helical" evidence="6">
    <location>
        <begin position="211"/>
        <end position="230"/>
    </location>
</feature>
<feature type="transmembrane region" description="Helical" evidence="6">
    <location>
        <begin position="39"/>
        <end position="59"/>
    </location>
</feature>
<feature type="transmembrane region" description="Helical" evidence="6">
    <location>
        <begin position="267"/>
        <end position="285"/>
    </location>
</feature>
<keyword evidence="9" id="KW-1185">Reference proteome</keyword>
<keyword evidence="4 6" id="KW-1133">Transmembrane helix</keyword>
<evidence type="ECO:0000256" key="6">
    <source>
        <dbReference type="SAM" id="Phobius"/>
    </source>
</evidence>
<evidence type="ECO:0000256" key="5">
    <source>
        <dbReference type="ARBA" id="ARBA00023136"/>
    </source>
</evidence>
<evidence type="ECO:0000256" key="2">
    <source>
        <dbReference type="ARBA" id="ARBA00009853"/>
    </source>
</evidence>
<feature type="transmembrane region" description="Helical" evidence="6">
    <location>
        <begin position="71"/>
        <end position="93"/>
    </location>
</feature>
<organism evidence="8 9">
    <name type="scientific">Kiloniella antarctica</name>
    <dbReference type="NCBI Taxonomy" id="1550907"/>
    <lineage>
        <taxon>Bacteria</taxon>
        <taxon>Pseudomonadati</taxon>
        <taxon>Pseudomonadota</taxon>
        <taxon>Alphaproteobacteria</taxon>
        <taxon>Rhodospirillales</taxon>
        <taxon>Kiloniellaceae</taxon>
        <taxon>Kiloniella</taxon>
    </lineage>
</organism>
<comment type="subcellular location">
    <subcellularLocation>
        <location evidence="1">Membrane</location>
        <topology evidence="1">Multi-pass membrane protein</topology>
    </subcellularLocation>
</comment>
<protein>
    <submittedName>
        <fullName evidence="8">DMT family transporter</fullName>
    </submittedName>
</protein>
<feature type="transmembrane region" description="Helical" evidence="6">
    <location>
        <begin position="123"/>
        <end position="140"/>
    </location>
</feature>
<evidence type="ECO:0000313" key="9">
    <source>
        <dbReference type="Proteomes" id="UP001597294"/>
    </source>
</evidence>
<dbReference type="Gene3D" id="1.10.3730.20">
    <property type="match status" value="1"/>
</dbReference>
<proteinExistence type="inferred from homology"/>
<dbReference type="Pfam" id="PF00892">
    <property type="entry name" value="EamA"/>
    <property type="match status" value="1"/>
</dbReference>
<dbReference type="SUPFAM" id="SSF103481">
    <property type="entry name" value="Multidrug resistance efflux transporter EmrE"/>
    <property type="match status" value="2"/>
</dbReference>